<gene>
    <name evidence="2" type="ORF">PYTT_0045</name>
</gene>
<evidence type="ECO:0000313" key="2">
    <source>
        <dbReference type="EMBL" id="SEH69594.1"/>
    </source>
</evidence>
<dbReference type="GO" id="GO:0004222">
    <property type="term" value="F:metalloendopeptidase activity"/>
    <property type="evidence" value="ECO:0007669"/>
    <property type="project" value="TreeGrafter"/>
</dbReference>
<dbReference type="InterPro" id="IPR011055">
    <property type="entry name" value="Dup_hybrid_motif"/>
</dbReference>
<dbReference type="PANTHER" id="PTHR21666">
    <property type="entry name" value="PEPTIDASE-RELATED"/>
    <property type="match status" value="1"/>
</dbReference>
<evidence type="ECO:0000259" key="1">
    <source>
        <dbReference type="Pfam" id="PF01551"/>
    </source>
</evidence>
<dbReference type="EMBL" id="LT629973">
    <property type="protein sequence ID" value="SEH69594.1"/>
    <property type="molecule type" value="Genomic_DNA"/>
</dbReference>
<dbReference type="InterPro" id="IPR016047">
    <property type="entry name" value="M23ase_b-sheet_dom"/>
</dbReference>
<dbReference type="STRING" id="1679444.PYTT_0045"/>
<dbReference type="InterPro" id="IPR050570">
    <property type="entry name" value="Cell_wall_metabolism_enzyme"/>
</dbReference>
<dbReference type="Pfam" id="PF01551">
    <property type="entry name" value="Peptidase_M23"/>
    <property type="match status" value="1"/>
</dbReference>
<name>A0A1H6KAP7_9BACT</name>
<dbReference type="Proteomes" id="UP000176204">
    <property type="component" value="Chromosome I"/>
</dbReference>
<accession>A0A1H6KAP7</accession>
<dbReference type="Gene3D" id="2.70.70.10">
    <property type="entry name" value="Glucose Permease (Domain IIA)"/>
    <property type="match status" value="1"/>
</dbReference>
<reference evidence="3" key="1">
    <citation type="submission" date="2016-09" db="EMBL/GenBank/DDBJ databases">
        <authorList>
            <person name="Koehorst J."/>
        </authorList>
    </citation>
    <scope>NUCLEOTIDE SEQUENCE [LARGE SCALE GENOMIC DNA]</scope>
</reference>
<dbReference type="AlphaFoldDB" id="A0A1H6KAP7"/>
<dbReference type="SUPFAM" id="SSF51261">
    <property type="entry name" value="Duplicated hybrid motif"/>
    <property type="match status" value="1"/>
</dbReference>
<feature type="domain" description="M23ase beta-sheet core" evidence="1">
    <location>
        <begin position="80"/>
        <end position="168"/>
    </location>
</feature>
<organism evidence="2 3">
    <name type="scientific">Akkermansia glycaniphila</name>
    <dbReference type="NCBI Taxonomy" id="1679444"/>
    <lineage>
        <taxon>Bacteria</taxon>
        <taxon>Pseudomonadati</taxon>
        <taxon>Verrucomicrobiota</taxon>
        <taxon>Verrucomicrobiia</taxon>
        <taxon>Verrucomicrobiales</taxon>
        <taxon>Akkermansiaceae</taxon>
        <taxon>Akkermansia</taxon>
    </lineage>
</organism>
<proteinExistence type="predicted"/>
<keyword evidence="3" id="KW-1185">Reference proteome</keyword>
<sequence>MMGLAVCCLTSSIVMTAQGVEMAPKTKDGKFAVVPLCDGFDYPVGKPNGDGYYKSRGLRLASPRHLGEDWNGAGGRDSDLGDPVYTIGTGVVTYADDPRGAWGKVVIVRHAFREPKSGKVLCCQTLYAHLDEISVKLGQIVRRGDKVGTIGTAEGRYPAHLHAELHFNIDVNCGQQGIPKTKRNYGELEPFIKRFRRLNPETKQVRVPVGGFLPYKGTEGM</sequence>
<dbReference type="PANTHER" id="PTHR21666:SF270">
    <property type="entry name" value="MUREIN HYDROLASE ACTIVATOR ENVC"/>
    <property type="match status" value="1"/>
</dbReference>
<evidence type="ECO:0000313" key="3">
    <source>
        <dbReference type="Proteomes" id="UP000176204"/>
    </source>
</evidence>
<dbReference type="CDD" id="cd12797">
    <property type="entry name" value="M23_peptidase"/>
    <property type="match status" value="1"/>
</dbReference>
<dbReference type="KEGG" id="agl:PYTT_0045"/>
<protein>
    <submittedName>
        <fullName evidence="2">Duplicated hybrid motif</fullName>
    </submittedName>
</protein>